<dbReference type="Pfam" id="PF13458">
    <property type="entry name" value="Peripla_BP_6"/>
    <property type="match status" value="1"/>
</dbReference>
<dbReference type="InterPro" id="IPR028081">
    <property type="entry name" value="Leu-bd"/>
</dbReference>
<evidence type="ECO:0000313" key="7">
    <source>
        <dbReference type="Proteomes" id="UP000612893"/>
    </source>
</evidence>
<keyword evidence="2 4" id="KW-0732">Signal</keyword>
<dbReference type="InterPro" id="IPR028082">
    <property type="entry name" value="Peripla_BP_I"/>
</dbReference>
<dbReference type="CDD" id="cd06338">
    <property type="entry name" value="PBP1_ABC_ligand_binding-like"/>
    <property type="match status" value="1"/>
</dbReference>
<evidence type="ECO:0000256" key="1">
    <source>
        <dbReference type="ARBA" id="ARBA00010062"/>
    </source>
</evidence>
<dbReference type="PANTHER" id="PTHR30483:SF37">
    <property type="entry name" value="ABC TRANSPORTER SUBSTRATE-BINDING PROTEIN"/>
    <property type="match status" value="1"/>
</dbReference>
<feature type="region of interest" description="Disordered" evidence="3">
    <location>
        <begin position="411"/>
        <end position="432"/>
    </location>
</feature>
<evidence type="ECO:0000259" key="5">
    <source>
        <dbReference type="Pfam" id="PF13458"/>
    </source>
</evidence>
<accession>A0A934K4K7</accession>
<keyword evidence="7" id="KW-1185">Reference proteome</keyword>
<comment type="caution">
    <text evidence="6">The sequence shown here is derived from an EMBL/GenBank/DDBJ whole genome shotgun (WGS) entry which is preliminary data.</text>
</comment>
<evidence type="ECO:0000256" key="4">
    <source>
        <dbReference type="SAM" id="SignalP"/>
    </source>
</evidence>
<dbReference type="SUPFAM" id="SSF53822">
    <property type="entry name" value="Periplasmic binding protein-like I"/>
    <property type="match status" value="1"/>
</dbReference>
<evidence type="ECO:0000256" key="3">
    <source>
        <dbReference type="SAM" id="MobiDB-lite"/>
    </source>
</evidence>
<name>A0A934K4K7_9BACT</name>
<evidence type="ECO:0000256" key="2">
    <source>
        <dbReference type="ARBA" id="ARBA00022729"/>
    </source>
</evidence>
<feature type="domain" description="Leucine-binding protein" evidence="5">
    <location>
        <begin position="35"/>
        <end position="374"/>
    </location>
</feature>
<comment type="similarity">
    <text evidence="1">Belongs to the leucine-binding protein family.</text>
</comment>
<protein>
    <submittedName>
        <fullName evidence="6">Amino acid ABC transporter substrate-binding protein</fullName>
    </submittedName>
</protein>
<proteinExistence type="inferred from homology"/>
<dbReference type="RefSeq" id="WP_338205851.1">
    <property type="nucleotide sequence ID" value="NZ_JAEKNR010000253.1"/>
</dbReference>
<dbReference type="PROSITE" id="PS51257">
    <property type="entry name" value="PROKAR_LIPOPROTEIN"/>
    <property type="match status" value="1"/>
</dbReference>
<reference evidence="6" key="1">
    <citation type="submission" date="2020-10" db="EMBL/GenBank/DDBJ databases">
        <title>Ca. Dormibacterota MAGs.</title>
        <authorList>
            <person name="Montgomery K."/>
        </authorList>
    </citation>
    <scope>NUCLEOTIDE SEQUENCE [LARGE SCALE GENOMIC DNA]</scope>
    <source>
        <strain evidence="6">SC8812_S17_10</strain>
    </source>
</reference>
<organism evidence="6 7">
    <name type="scientific">Candidatus Nephthysia bennettiae</name>
    <dbReference type="NCBI Taxonomy" id="3127016"/>
    <lineage>
        <taxon>Bacteria</taxon>
        <taxon>Bacillati</taxon>
        <taxon>Candidatus Dormiibacterota</taxon>
        <taxon>Candidatus Dormibacteria</taxon>
        <taxon>Candidatus Dormibacterales</taxon>
        <taxon>Candidatus Dormibacteraceae</taxon>
        <taxon>Candidatus Nephthysia</taxon>
    </lineage>
</organism>
<dbReference type="Proteomes" id="UP000612893">
    <property type="component" value="Unassembled WGS sequence"/>
</dbReference>
<dbReference type="PANTHER" id="PTHR30483">
    <property type="entry name" value="LEUCINE-SPECIFIC-BINDING PROTEIN"/>
    <property type="match status" value="1"/>
</dbReference>
<evidence type="ECO:0000313" key="6">
    <source>
        <dbReference type="EMBL" id="MBJ7601571.1"/>
    </source>
</evidence>
<sequence length="432" mass="46531">MRQRFAVPTIAAMLLVACNLVPSSPQQQIKQGSDIVVGAPLAATGDQLREATLTKQGYDLWADWANRSGGIVVQGVRHRVRIAYADDTGQPDVSAQQTENLITSEKATFLLGPYGTTNTAADAVVAEKHQVPLMAANGAASQLYTQGLHYIFGVIASAEQYPEAVIHMALGLNPKPTTMAILTADDASSLAITKGAVDYGSSQGIRVVYFKQYRSGTTNLYDLVQQAKDRNPDIFVNSGHLLEAIAAHKAAKDLRLDAKMFAYAIGPAQPEFAQSLGSSADYVVTASPWTPQARYKASYYLSSAEFVAAYRKKYSTQLEPTYLTAAATVSGVMLQLAIERAKSLDPTKVRDTLATLDLNTFFGRVRFNAGGQNSYKNVLVEQIQSGQIQTVWPPEVAAATPMYPTPTWSARFGLPPQPPKAKLPGTGMPPRG</sequence>
<feature type="chain" id="PRO_5044820245" evidence="4">
    <location>
        <begin position="24"/>
        <end position="432"/>
    </location>
</feature>
<dbReference type="AlphaFoldDB" id="A0A934K4K7"/>
<dbReference type="InterPro" id="IPR051010">
    <property type="entry name" value="BCAA_transport"/>
</dbReference>
<feature type="signal peptide" evidence="4">
    <location>
        <begin position="1"/>
        <end position="23"/>
    </location>
</feature>
<dbReference type="Gene3D" id="3.40.50.2300">
    <property type="match status" value="2"/>
</dbReference>
<gene>
    <name evidence="6" type="ORF">JF922_26285</name>
</gene>
<dbReference type="EMBL" id="JAEKNR010000253">
    <property type="protein sequence ID" value="MBJ7601571.1"/>
    <property type="molecule type" value="Genomic_DNA"/>
</dbReference>